<evidence type="ECO:0000256" key="2">
    <source>
        <dbReference type="ARBA" id="ARBA00023002"/>
    </source>
</evidence>
<dbReference type="EC" id="1.20.4.1" evidence="4"/>
<dbReference type="PANTHER" id="PTHR30041">
    <property type="entry name" value="ARSENATE REDUCTASE"/>
    <property type="match status" value="1"/>
</dbReference>
<proteinExistence type="inferred from homology"/>
<comment type="caution">
    <text evidence="5">The sequence shown here is derived from an EMBL/GenBank/DDBJ whole genome shotgun (WGS) entry which is preliminary data.</text>
</comment>
<dbReference type="NCBIfam" id="TIGR00014">
    <property type="entry name" value="arsC"/>
    <property type="match status" value="1"/>
</dbReference>
<sequence>MSDKDFCLFHNPRCSKSREALALLQERGVTPAVREYLKTPLSLAELHQLRARLGLPARELLRSGEEEYAQLDLARPALSEDALLQAIAEHPRLLQRPILVRGGRAVIARPPERALDLL</sequence>
<evidence type="ECO:0000313" key="5">
    <source>
        <dbReference type="EMBL" id="TDP11642.1"/>
    </source>
</evidence>
<dbReference type="PROSITE" id="PS51353">
    <property type="entry name" value="ARSC"/>
    <property type="match status" value="1"/>
</dbReference>
<dbReference type="InterPro" id="IPR036249">
    <property type="entry name" value="Thioredoxin-like_sf"/>
</dbReference>
<dbReference type="Gene3D" id="3.40.30.10">
    <property type="entry name" value="Glutaredoxin"/>
    <property type="match status" value="1"/>
</dbReference>
<gene>
    <name evidence="5" type="ORF">DFR39_10213</name>
</gene>
<evidence type="ECO:0000256" key="1">
    <source>
        <dbReference type="ARBA" id="ARBA00007198"/>
    </source>
</evidence>
<dbReference type="GO" id="GO:0008794">
    <property type="term" value="F:arsenate reductase (glutaredoxin) activity"/>
    <property type="evidence" value="ECO:0007669"/>
    <property type="project" value="UniProtKB-UniRule"/>
</dbReference>
<keyword evidence="6" id="KW-1185">Reference proteome</keyword>
<evidence type="ECO:0000256" key="3">
    <source>
        <dbReference type="PROSITE-ProRule" id="PRU01282"/>
    </source>
</evidence>
<dbReference type="Pfam" id="PF03960">
    <property type="entry name" value="ArsC"/>
    <property type="match status" value="1"/>
</dbReference>
<dbReference type="CDD" id="cd03034">
    <property type="entry name" value="ArsC_ArsC"/>
    <property type="match status" value="1"/>
</dbReference>
<accession>A0A4R6N833</accession>
<evidence type="ECO:0000256" key="4">
    <source>
        <dbReference type="RuleBase" id="RU362029"/>
    </source>
</evidence>
<organism evidence="5 6">
    <name type="scientific">Roseateles asaccharophilus</name>
    <dbReference type="NCBI Taxonomy" id="582607"/>
    <lineage>
        <taxon>Bacteria</taxon>
        <taxon>Pseudomonadati</taxon>
        <taxon>Pseudomonadota</taxon>
        <taxon>Betaproteobacteria</taxon>
        <taxon>Burkholderiales</taxon>
        <taxon>Sphaerotilaceae</taxon>
        <taxon>Roseateles</taxon>
    </lineage>
</organism>
<dbReference type="EMBL" id="SNXE01000002">
    <property type="protein sequence ID" value="TDP11642.1"/>
    <property type="molecule type" value="Genomic_DNA"/>
</dbReference>
<keyword evidence="2 4" id="KW-0560">Oxidoreductase</keyword>
<dbReference type="Proteomes" id="UP000295357">
    <property type="component" value="Unassembled WGS sequence"/>
</dbReference>
<dbReference type="PANTHER" id="PTHR30041:SF4">
    <property type="entry name" value="ARSENATE REDUCTASE"/>
    <property type="match status" value="1"/>
</dbReference>
<dbReference type="AlphaFoldDB" id="A0A4R6N833"/>
<evidence type="ECO:0000313" key="6">
    <source>
        <dbReference type="Proteomes" id="UP000295357"/>
    </source>
</evidence>
<protein>
    <recommendedName>
        <fullName evidence="4">Arsenate reductase</fullName>
        <ecNumber evidence="4">1.20.4.1</ecNumber>
    </recommendedName>
</protein>
<dbReference type="SUPFAM" id="SSF52833">
    <property type="entry name" value="Thioredoxin-like"/>
    <property type="match status" value="1"/>
</dbReference>
<comment type="catalytic activity">
    <reaction evidence="4">
        <text>[glutaredoxin]-dithiol + arsenate + glutathione + H(+) = glutathionyl-S-S-[glutaredoxin] + arsenite + H2O</text>
        <dbReference type="Rhea" id="RHEA:22016"/>
        <dbReference type="Rhea" id="RHEA-COMP:10729"/>
        <dbReference type="Rhea" id="RHEA-COMP:17668"/>
        <dbReference type="ChEBI" id="CHEBI:15377"/>
        <dbReference type="ChEBI" id="CHEBI:15378"/>
        <dbReference type="ChEBI" id="CHEBI:29242"/>
        <dbReference type="ChEBI" id="CHEBI:29950"/>
        <dbReference type="ChEBI" id="CHEBI:48597"/>
        <dbReference type="ChEBI" id="CHEBI:57925"/>
        <dbReference type="ChEBI" id="CHEBI:146199"/>
        <dbReference type="EC" id="1.20.4.1"/>
    </reaction>
</comment>
<dbReference type="InterPro" id="IPR006660">
    <property type="entry name" value="Arsenate_reductase-like"/>
</dbReference>
<dbReference type="OrthoDB" id="9790554at2"/>
<dbReference type="RefSeq" id="WP_133602435.1">
    <property type="nucleotide sequence ID" value="NZ_JAUFPJ010000002.1"/>
</dbReference>
<name>A0A4R6N833_9BURK</name>
<reference evidence="5 6" key="1">
    <citation type="submission" date="2019-03" db="EMBL/GenBank/DDBJ databases">
        <title>Genomic Encyclopedia of Type Strains, Phase IV (KMG-IV): sequencing the most valuable type-strain genomes for metagenomic binning, comparative biology and taxonomic classification.</title>
        <authorList>
            <person name="Goeker M."/>
        </authorList>
    </citation>
    <scope>NUCLEOTIDE SEQUENCE [LARGE SCALE GENOMIC DNA]</scope>
    <source>
        <strain evidence="5 6">DSM 25082</strain>
    </source>
</reference>
<comment type="similarity">
    <text evidence="1 3 4">Belongs to the ArsC family.</text>
</comment>
<dbReference type="InterPro" id="IPR006659">
    <property type="entry name" value="Arsenate_reductase"/>
</dbReference>